<evidence type="ECO:0000313" key="2">
    <source>
        <dbReference type="EMBL" id="CAI8026645.1"/>
    </source>
</evidence>
<keyword evidence="3" id="KW-1185">Reference proteome</keyword>
<dbReference type="Proteomes" id="UP001174909">
    <property type="component" value="Unassembled WGS sequence"/>
</dbReference>
<gene>
    <name evidence="2" type="ORF">GBAR_LOCUS15294</name>
</gene>
<evidence type="ECO:0000256" key="1">
    <source>
        <dbReference type="SAM" id="Phobius"/>
    </source>
</evidence>
<sequence>VQFSPAAKSIQDIVTYPYDYFNLNFFTLENLSYCPWKGASFMGDRMMKYATVGFALALVLMTIFITRYRYIRTKIFFRFQHRNSVLIHGLSAFFIICYSKAVRTTFHILDVSSLYSANFNCAVKVVRQAGHMAYLGEEHAPYAIIAFVFLLFMVIMPP</sequence>
<keyword evidence="1" id="KW-1133">Transmembrane helix</keyword>
<keyword evidence="1" id="KW-0472">Membrane</keyword>
<organism evidence="2 3">
    <name type="scientific">Geodia barretti</name>
    <name type="common">Barrett's horny sponge</name>
    <dbReference type="NCBI Taxonomy" id="519541"/>
    <lineage>
        <taxon>Eukaryota</taxon>
        <taxon>Metazoa</taxon>
        <taxon>Porifera</taxon>
        <taxon>Demospongiae</taxon>
        <taxon>Heteroscleromorpha</taxon>
        <taxon>Tetractinellida</taxon>
        <taxon>Astrophorina</taxon>
        <taxon>Geodiidae</taxon>
        <taxon>Geodia</taxon>
    </lineage>
</organism>
<keyword evidence="1" id="KW-0812">Transmembrane</keyword>
<proteinExistence type="predicted"/>
<comment type="caution">
    <text evidence="2">The sequence shown here is derived from an EMBL/GenBank/DDBJ whole genome shotgun (WGS) entry which is preliminary data.</text>
</comment>
<dbReference type="EMBL" id="CASHTH010002225">
    <property type="protein sequence ID" value="CAI8026645.1"/>
    <property type="molecule type" value="Genomic_DNA"/>
</dbReference>
<evidence type="ECO:0000313" key="3">
    <source>
        <dbReference type="Proteomes" id="UP001174909"/>
    </source>
</evidence>
<protein>
    <submittedName>
        <fullName evidence="2">Uncharacterized protein</fullName>
    </submittedName>
</protein>
<name>A0AA35SAT5_GEOBA</name>
<feature type="non-terminal residue" evidence="2">
    <location>
        <position position="1"/>
    </location>
</feature>
<accession>A0AA35SAT5</accession>
<feature type="transmembrane region" description="Helical" evidence="1">
    <location>
        <begin position="85"/>
        <end position="102"/>
    </location>
</feature>
<feature type="transmembrane region" description="Helical" evidence="1">
    <location>
        <begin position="139"/>
        <end position="156"/>
    </location>
</feature>
<dbReference type="AlphaFoldDB" id="A0AA35SAT5"/>
<reference evidence="2" key="1">
    <citation type="submission" date="2023-03" db="EMBL/GenBank/DDBJ databases">
        <authorList>
            <person name="Steffen K."/>
            <person name="Cardenas P."/>
        </authorList>
    </citation>
    <scope>NUCLEOTIDE SEQUENCE</scope>
</reference>
<feature type="transmembrane region" description="Helical" evidence="1">
    <location>
        <begin position="46"/>
        <end position="65"/>
    </location>
</feature>
<feature type="non-terminal residue" evidence="2">
    <location>
        <position position="158"/>
    </location>
</feature>